<evidence type="ECO:0000313" key="10">
    <source>
        <dbReference type="EMBL" id="KGF34766.1"/>
    </source>
</evidence>
<comment type="caution">
    <text evidence="10">The sequence shown here is derived from an EMBL/GenBank/DDBJ whole genome shotgun (WGS) entry which is preliminary data.</text>
</comment>
<dbReference type="GO" id="GO:0000160">
    <property type="term" value="P:phosphorelay signal transduction system"/>
    <property type="evidence" value="ECO:0007669"/>
    <property type="project" value="UniProtKB-KW"/>
</dbReference>
<evidence type="ECO:0000256" key="5">
    <source>
        <dbReference type="ARBA" id="ARBA00023012"/>
    </source>
</evidence>
<accession>A0A095ZK73</accession>
<feature type="signal peptide" evidence="8">
    <location>
        <begin position="1"/>
        <end position="27"/>
    </location>
</feature>
<feature type="coiled-coil region" evidence="6">
    <location>
        <begin position="444"/>
        <end position="475"/>
    </location>
</feature>
<keyword evidence="5" id="KW-0902">Two-component regulatory system</keyword>
<keyword evidence="7" id="KW-0812">Transmembrane</keyword>
<keyword evidence="7" id="KW-0472">Membrane</keyword>
<evidence type="ECO:0000256" key="1">
    <source>
        <dbReference type="ARBA" id="ARBA00000085"/>
    </source>
</evidence>
<dbReference type="OrthoDB" id="1043958at2"/>
<dbReference type="PROSITE" id="PS50109">
    <property type="entry name" value="HIS_KIN"/>
    <property type="match status" value="1"/>
</dbReference>
<keyword evidence="8" id="KW-0732">Signal</keyword>
<dbReference type="PANTHER" id="PTHR43711:SF31">
    <property type="entry name" value="HISTIDINE KINASE"/>
    <property type="match status" value="1"/>
</dbReference>
<keyword evidence="7" id="KW-1133">Transmembrane helix</keyword>
<sequence length="1184" mass="136484">MCHQETTKRIYSVLLTLVVLLCAIACSDPHGDDVVALNERAYQYRYRNLDSTSLYANRAMQLAGKHGDGYAEALNHLAFVHMARMEYGKADSLLSEVRKSTNNQIELLVADVQLMRLCQRCSKNKDFYVYRESAMRRLHRIEEEYNSLDDHQKRRMIYAESEFYLTTSTYFYYVGLKDLSIDAINQINVNGEIARDTAQLLNYLYNVGAGGIILKGTREEINQAEFEYLTRCYVLAKQHHYPYWEANSMQAMSEHLQRKKFRDKLIHDNLSSMQLINPYDMPDSLLAGNLAQRSLKTFIQYGDVYQIAGSYRTLAECYWELKDYKSALICLHNALETNHAINQAPDLVASIREQLSLAYSAIDDKQNSDYNRNLYLDIQEGTRQDRQLEARAEQLNLSSQQLNRMILAIIITIVVVCLLLFIFYYMRKKNDRQASTLTKLMEPLEKWKHDNEEALEENQEKYEEIEEEKHVQQLHVSKNKKRNLEQRTKVSLVNSIIPLIDRMLHEIHQLTKKNEAKSIRDDRYTYIAELAEQINDYNSILTHWIQLRQGVLSLRIESFPLQDVFNLLSRSRMSFSIKGIDLQVMPTQAVVKADKTLTVFMLNTLADNAKKFTPPGGQVRIDSKEGDDYVEIRVEDTGVGMSEQQIEHLFVNKPIVDHTLESVDGNPPQHHISNGFGLMNCKGIIDRYRKTSKIFNVCSIRAESVEGKGSTFSFRLPKGVARTIAVLCMVGSCFMNVNAEELGSVPHTPHPVGQAEVVQGEFIPQATAFADSAYFSNIHGAYQKTLLFADSCLYYLNRHYRTYRPHGVDTMTIMSNSTAFPAEIKWLYDSIPTNYNVILGIRNESAVAALALHKWALYAYNNKAYTQLFRERSADSTLGTYVQMMQRSEVNKNVALVILSLIFMLIFPAYYFLYDRHRVYYRFSVDRIQEINQTLLSEATAQEKLQKIQTLWTFNRRMLNTRFTKLNAIVEQIMDALRDRIHVEEVQTTSMELAQDELRRTSYENDQLHISNSVLDNCLSTLKHETMYYPAKIGVLADGKDENLPVLSELSSYYKDLYMLLSAQAMRQIDNHVKVDDDMLRYLFDILKEQNGGELVLTAEDKDPVYCLIHVKMNNLHLSDEQVAALFTPNTVDMQFMLCRQIVREVGEATNARGCGIQAVKDESGRININITLTKTIWKNLKLS</sequence>
<organism evidence="10 11">
    <name type="scientific">Hoylesella buccalis DNF00853</name>
    <dbReference type="NCBI Taxonomy" id="1401074"/>
    <lineage>
        <taxon>Bacteria</taxon>
        <taxon>Pseudomonadati</taxon>
        <taxon>Bacteroidota</taxon>
        <taxon>Bacteroidia</taxon>
        <taxon>Bacteroidales</taxon>
        <taxon>Prevotellaceae</taxon>
        <taxon>Hoylesella</taxon>
    </lineage>
</organism>
<dbReference type="InterPro" id="IPR033405">
    <property type="entry name" value="DUF5112"/>
</dbReference>
<evidence type="ECO:0000256" key="2">
    <source>
        <dbReference type="ARBA" id="ARBA00012438"/>
    </source>
</evidence>
<feature type="transmembrane region" description="Helical" evidence="7">
    <location>
        <begin position="405"/>
        <end position="426"/>
    </location>
</feature>
<dbReference type="InterPro" id="IPR036890">
    <property type="entry name" value="HATPase_C_sf"/>
</dbReference>
<dbReference type="Gene3D" id="1.25.40.10">
    <property type="entry name" value="Tetratricopeptide repeat domain"/>
    <property type="match status" value="1"/>
</dbReference>
<dbReference type="RefSeq" id="WP_052042767.1">
    <property type="nucleotide sequence ID" value="NZ_JRNN01000064.1"/>
</dbReference>
<dbReference type="InterPro" id="IPR011990">
    <property type="entry name" value="TPR-like_helical_dom_sf"/>
</dbReference>
<dbReference type="Pfam" id="PF17140">
    <property type="entry name" value="DUF5113"/>
    <property type="match status" value="2"/>
</dbReference>
<feature type="chain" id="PRO_5001915676" description="histidine kinase" evidence="8">
    <location>
        <begin position="28"/>
        <end position="1184"/>
    </location>
</feature>
<dbReference type="SUPFAM" id="SSF48452">
    <property type="entry name" value="TPR-like"/>
    <property type="match status" value="1"/>
</dbReference>
<dbReference type="InterPro" id="IPR003594">
    <property type="entry name" value="HATPase_dom"/>
</dbReference>
<reference evidence="10 11" key="1">
    <citation type="submission" date="2014-07" db="EMBL/GenBank/DDBJ databases">
        <authorList>
            <person name="McCorrison J."/>
            <person name="Sanka R."/>
            <person name="Torralba M."/>
            <person name="Gillis M."/>
            <person name="Haft D.H."/>
            <person name="Methe B."/>
            <person name="Sutton G."/>
            <person name="Nelson K.E."/>
        </authorList>
    </citation>
    <scope>NUCLEOTIDE SEQUENCE [LARGE SCALE GENOMIC DNA]</scope>
    <source>
        <strain evidence="10 11">DNF00853</strain>
    </source>
</reference>
<evidence type="ECO:0000256" key="8">
    <source>
        <dbReference type="SAM" id="SignalP"/>
    </source>
</evidence>
<feature type="transmembrane region" description="Helical" evidence="7">
    <location>
        <begin position="894"/>
        <end position="914"/>
    </location>
</feature>
<dbReference type="PANTHER" id="PTHR43711">
    <property type="entry name" value="TWO-COMPONENT HISTIDINE KINASE"/>
    <property type="match status" value="1"/>
</dbReference>
<evidence type="ECO:0000256" key="4">
    <source>
        <dbReference type="ARBA" id="ARBA00022777"/>
    </source>
</evidence>
<evidence type="ECO:0000256" key="7">
    <source>
        <dbReference type="SAM" id="Phobius"/>
    </source>
</evidence>
<protein>
    <recommendedName>
        <fullName evidence="2">histidine kinase</fullName>
        <ecNumber evidence="2">2.7.13.3</ecNumber>
    </recommendedName>
</protein>
<dbReference type="Pfam" id="PF17139">
    <property type="entry name" value="DUF5112"/>
    <property type="match status" value="1"/>
</dbReference>
<evidence type="ECO:0000256" key="3">
    <source>
        <dbReference type="ARBA" id="ARBA00022679"/>
    </source>
</evidence>
<keyword evidence="3" id="KW-0808">Transferase</keyword>
<dbReference type="Proteomes" id="UP000029556">
    <property type="component" value="Unassembled WGS sequence"/>
</dbReference>
<evidence type="ECO:0000256" key="6">
    <source>
        <dbReference type="SAM" id="Coils"/>
    </source>
</evidence>
<dbReference type="Gene3D" id="3.30.565.10">
    <property type="entry name" value="Histidine kinase-like ATPase, C-terminal domain"/>
    <property type="match status" value="1"/>
</dbReference>
<dbReference type="EC" id="2.7.13.3" evidence="2"/>
<keyword evidence="6" id="KW-0175">Coiled coil</keyword>
<dbReference type="EMBL" id="JRNN01000064">
    <property type="protein sequence ID" value="KGF34766.1"/>
    <property type="molecule type" value="Genomic_DNA"/>
</dbReference>
<evidence type="ECO:0000313" key="11">
    <source>
        <dbReference type="Proteomes" id="UP000029556"/>
    </source>
</evidence>
<dbReference type="InterPro" id="IPR005467">
    <property type="entry name" value="His_kinase_dom"/>
</dbReference>
<comment type="catalytic activity">
    <reaction evidence="1">
        <text>ATP + protein L-histidine = ADP + protein N-phospho-L-histidine.</text>
        <dbReference type="EC" id="2.7.13.3"/>
    </reaction>
</comment>
<dbReference type="SUPFAM" id="SSF55874">
    <property type="entry name" value="ATPase domain of HSP90 chaperone/DNA topoisomerase II/histidine kinase"/>
    <property type="match status" value="1"/>
</dbReference>
<dbReference type="Pfam" id="PF02518">
    <property type="entry name" value="HATPase_c"/>
    <property type="match status" value="1"/>
</dbReference>
<dbReference type="GO" id="GO:0004673">
    <property type="term" value="F:protein histidine kinase activity"/>
    <property type="evidence" value="ECO:0007669"/>
    <property type="project" value="UniProtKB-EC"/>
</dbReference>
<evidence type="ECO:0000259" key="9">
    <source>
        <dbReference type="PROSITE" id="PS50109"/>
    </source>
</evidence>
<proteinExistence type="predicted"/>
<dbReference type="AlphaFoldDB" id="A0A095ZK73"/>
<name>A0A095ZK73_9BACT</name>
<dbReference type="InterPro" id="IPR033406">
    <property type="entry name" value="DUF5113"/>
</dbReference>
<feature type="domain" description="Histidine kinase" evidence="9">
    <location>
        <begin position="502"/>
        <end position="720"/>
    </location>
</feature>
<dbReference type="SMART" id="SM00387">
    <property type="entry name" value="HATPase_c"/>
    <property type="match status" value="1"/>
</dbReference>
<gene>
    <name evidence="10" type="ORF">HMPREF2137_06260</name>
</gene>
<keyword evidence="4 10" id="KW-0418">Kinase</keyword>
<dbReference type="InterPro" id="IPR050736">
    <property type="entry name" value="Sensor_HK_Regulatory"/>
</dbReference>